<dbReference type="EnsemblPlants" id="ONIVA07G24350.1">
    <property type="protein sequence ID" value="ONIVA07G24350.1"/>
    <property type="gene ID" value="ONIVA07G24350"/>
</dbReference>
<keyword evidence="3" id="KW-1185">Reference proteome</keyword>
<keyword evidence="1" id="KW-0812">Transmembrane</keyword>
<reference evidence="2" key="2">
    <citation type="submission" date="2018-04" db="EMBL/GenBank/DDBJ databases">
        <title>OnivRS2 (Oryza nivara Reference Sequence Version 2).</title>
        <authorList>
            <person name="Zhang J."/>
            <person name="Kudrna D."/>
            <person name="Lee S."/>
            <person name="Talag J."/>
            <person name="Rajasekar S."/>
            <person name="Welchert J."/>
            <person name="Hsing Y.-I."/>
            <person name="Wing R.A."/>
        </authorList>
    </citation>
    <scope>NUCLEOTIDE SEQUENCE [LARGE SCALE GENOMIC DNA]</scope>
    <source>
        <strain evidence="2">SL10</strain>
    </source>
</reference>
<evidence type="ECO:0000313" key="2">
    <source>
        <dbReference type="EnsemblPlants" id="ONIVA07G24350.1"/>
    </source>
</evidence>
<protein>
    <submittedName>
        <fullName evidence="2">Uncharacterized protein</fullName>
    </submittedName>
</protein>
<keyword evidence="1" id="KW-1133">Transmembrane helix</keyword>
<evidence type="ECO:0000256" key="1">
    <source>
        <dbReference type="SAM" id="Phobius"/>
    </source>
</evidence>
<dbReference type="Gramene" id="ONIVA07G24350.1">
    <property type="protein sequence ID" value="ONIVA07G24350.1"/>
    <property type="gene ID" value="ONIVA07G24350"/>
</dbReference>
<name>A0A0E0I506_ORYNI</name>
<reference evidence="2" key="1">
    <citation type="submission" date="2015-04" db="UniProtKB">
        <authorList>
            <consortium name="EnsemblPlants"/>
        </authorList>
    </citation>
    <scope>IDENTIFICATION</scope>
    <source>
        <strain evidence="2">SL10</strain>
    </source>
</reference>
<organism evidence="2">
    <name type="scientific">Oryza nivara</name>
    <name type="common">Indian wild rice</name>
    <name type="synonym">Oryza sativa f. spontanea</name>
    <dbReference type="NCBI Taxonomy" id="4536"/>
    <lineage>
        <taxon>Eukaryota</taxon>
        <taxon>Viridiplantae</taxon>
        <taxon>Streptophyta</taxon>
        <taxon>Embryophyta</taxon>
        <taxon>Tracheophyta</taxon>
        <taxon>Spermatophyta</taxon>
        <taxon>Magnoliopsida</taxon>
        <taxon>Liliopsida</taxon>
        <taxon>Poales</taxon>
        <taxon>Poaceae</taxon>
        <taxon>BOP clade</taxon>
        <taxon>Oryzoideae</taxon>
        <taxon>Oryzeae</taxon>
        <taxon>Oryzinae</taxon>
        <taxon>Oryza</taxon>
    </lineage>
</organism>
<feature type="transmembrane region" description="Helical" evidence="1">
    <location>
        <begin position="95"/>
        <end position="115"/>
    </location>
</feature>
<sequence length="185" mass="20994">MWADAGRAKEASRVVVGGGLVALRPQRRRRRRPCEGAASAAAGRATSRRAALRRCREVDPRGGRHWRPISSFALSTRAKRASKLVNNQHAKCRKMIIVIIAFKWLLSLLWVIIWIPNCIRSFLLAICCVENGVLPLLLFIIYLQKWISLFKFAVGVQKCRYKLQCRRNSDDLEVLCKLSSHLSGI</sequence>
<dbReference type="Proteomes" id="UP000006591">
    <property type="component" value="Chromosome 7"/>
</dbReference>
<evidence type="ECO:0000313" key="3">
    <source>
        <dbReference type="Proteomes" id="UP000006591"/>
    </source>
</evidence>
<dbReference type="AlphaFoldDB" id="A0A0E0I506"/>
<feature type="transmembrane region" description="Helical" evidence="1">
    <location>
        <begin position="121"/>
        <end position="143"/>
    </location>
</feature>
<proteinExistence type="predicted"/>
<keyword evidence="1" id="KW-0472">Membrane</keyword>
<accession>A0A0E0I506</accession>